<keyword evidence="4" id="KW-1185">Reference proteome</keyword>
<feature type="compositionally biased region" description="Basic and acidic residues" evidence="1">
    <location>
        <begin position="160"/>
        <end position="171"/>
    </location>
</feature>
<keyword evidence="2" id="KW-1133">Transmembrane helix</keyword>
<comment type="caution">
    <text evidence="3">The sequence shown here is derived from an EMBL/GenBank/DDBJ whole genome shotgun (WGS) entry which is preliminary data.</text>
</comment>
<name>A0A5B7CH00_PORTR</name>
<evidence type="ECO:0000256" key="1">
    <source>
        <dbReference type="SAM" id="MobiDB-lite"/>
    </source>
</evidence>
<organism evidence="3 4">
    <name type="scientific">Portunus trituberculatus</name>
    <name type="common">Swimming crab</name>
    <name type="synonym">Neptunus trituberculatus</name>
    <dbReference type="NCBI Taxonomy" id="210409"/>
    <lineage>
        <taxon>Eukaryota</taxon>
        <taxon>Metazoa</taxon>
        <taxon>Ecdysozoa</taxon>
        <taxon>Arthropoda</taxon>
        <taxon>Crustacea</taxon>
        <taxon>Multicrustacea</taxon>
        <taxon>Malacostraca</taxon>
        <taxon>Eumalacostraca</taxon>
        <taxon>Eucarida</taxon>
        <taxon>Decapoda</taxon>
        <taxon>Pleocyemata</taxon>
        <taxon>Brachyura</taxon>
        <taxon>Eubrachyura</taxon>
        <taxon>Portunoidea</taxon>
        <taxon>Portunidae</taxon>
        <taxon>Portuninae</taxon>
        <taxon>Portunus</taxon>
    </lineage>
</organism>
<sequence>MGRRLIRSLLHRLTSKARCQVEAWRASSPFPPPLPPPPPHPHWCGRSVMGSRRPAVPPPSYLEGLSKLWAVFLTRVSYWSVFPDGACARVIQLLGSPTCCRAAPLCPARQLVRQSNTRAKICEMVIRLCVISRADTGGKKKLCRAGCRSDEEEGSGSKYGRMEPAEDSMQDKERFARKATRYLANVRSLLLCGSSGLILIPLVVWSLPAFSTHLLSPRGLSDRRTSPGELSGACLPVGEEAVMIGKVSCGAAGHVREESGWLDATRLLGV</sequence>
<evidence type="ECO:0000256" key="2">
    <source>
        <dbReference type="SAM" id="Phobius"/>
    </source>
</evidence>
<reference evidence="3 4" key="1">
    <citation type="submission" date="2019-05" db="EMBL/GenBank/DDBJ databases">
        <title>Another draft genome of Portunus trituberculatus and its Hox gene families provides insights of decapod evolution.</title>
        <authorList>
            <person name="Jeong J.-H."/>
            <person name="Song I."/>
            <person name="Kim S."/>
            <person name="Choi T."/>
            <person name="Kim D."/>
            <person name="Ryu S."/>
            <person name="Kim W."/>
        </authorList>
    </citation>
    <scope>NUCLEOTIDE SEQUENCE [LARGE SCALE GENOMIC DNA]</scope>
    <source>
        <tissue evidence="3">Muscle</tissue>
    </source>
</reference>
<feature type="transmembrane region" description="Helical" evidence="2">
    <location>
        <begin position="182"/>
        <end position="207"/>
    </location>
</feature>
<protein>
    <submittedName>
        <fullName evidence="3">Uncharacterized protein</fullName>
    </submittedName>
</protein>
<keyword evidence="2" id="KW-0472">Membrane</keyword>
<dbReference type="Proteomes" id="UP000324222">
    <property type="component" value="Unassembled WGS sequence"/>
</dbReference>
<dbReference type="AlphaFoldDB" id="A0A5B7CH00"/>
<feature type="region of interest" description="Disordered" evidence="1">
    <location>
        <begin position="149"/>
        <end position="171"/>
    </location>
</feature>
<accession>A0A5B7CH00</accession>
<evidence type="ECO:0000313" key="3">
    <source>
        <dbReference type="EMBL" id="MPC08535.1"/>
    </source>
</evidence>
<keyword evidence="2" id="KW-0812">Transmembrane</keyword>
<gene>
    <name evidence="3" type="ORF">E2C01_001121</name>
</gene>
<dbReference type="EMBL" id="VSRR010000033">
    <property type="protein sequence ID" value="MPC08535.1"/>
    <property type="molecule type" value="Genomic_DNA"/>
</dbReference>
<proteinExistence type="predicted"/>
<evidence type="ECO:0000313" key="4">
    <source>
        <dbReference type="Proteomes" id="UP000324222"/>
    </source>
</evidence>